<dbReference type="RefSeq" id="WP_388013121.1">
    <property type="nucleotide sequence ID" value="NZ_JBHUDT010000001.1"/>
</dbReference>
<evidence type="ECO:0000256" key="1">
    <source>
        <dbReference type="SAM" id="SignalP"/>
    </source>
</evidence>
<proteinExistence type="predicted"/>
<dbReference type="Pfam" id="PF03372">
    <property type="entry name" value="Exo_endo_phos"/>
    <property type="match status" value="1"/>
</dbReference>
<evidence type="ECO:0000313" key="3">
    <source>
        <dbReference type="EMBL" id="MFD2533806.1"/>
    </source>
</evidence>
<feature type="domain" description="Endonuclease/exonuclease/phosphatase" evidence="2">
    <location>
        <begin position="26"/>
        <end position="269"/>
    </location>
</feature>
<evidence type="ECO:0000259" key="2">
    <source>
        <dbReference type="Pfam" id="PF03372"/>
    </source>
</evidence>
<dbReference type="InterPro" id="IPR050410">
    <property type="entry name" value="CCR4/nocturin_mRNA_transcr"/>
</dbReference>
<dbReference type="InterPro" id="IPR036691">
    <property type="entry name" value="Endo/exonu/phosph_ase_sf"/>
</dbReference>
<evidence type="ECO:0000313" key="4">
    <source>
        <dbReference type="Proteomes" id="UP001597441"/>
    </source>
</evidence>
<keyword evidence="3" id="KW-0255">Endonuclease</keyword>
<name>A0ABW5JPU9_9FLAO</name>
<feature type="signal peptide" evidence="1">
    <location>
        <begin position="1"/>
        <end position="20"/>
    </location>
</feature>
<comment type="caution">
    <text evidence="3">The sequence shown here is derived from an EMBL/GenBank/DDBJ whole genome shotgun (WGS) entry which is preliminary data.</text>
</comment>
<organism evidence="3 4">
    <name type="scientific">Gelatiniphilus marinus</name>
    <dbReference type="NCBI Taxonomy" id="1759464"/>
    <lineage>
        <taxon>Bacteria</taxon>
        <taxon>Pseudomonadati</taxon>
        <taxon>Bacteroidota</taxon>
        <taxon>Flavobacteriia</taxon>
        <taxon>Flavobacteriales</taxon>
        <taxon>Flavobacteriaceae</taxon>
        <taxon>Gelatiniphilus</taxon>
    </lineage>
</organism>
<keyword evidence="3" id="KW-0378">Hydrolase</keyword>
<feature type="chain" id="PRO_5045576477" evidence="1">
    <location>
        <begin position="21"/>
        <end position="284"/>
    </location>
</feature>
<dbReference type="EMBL" id="JBHULK010000001">
    <property type="protein sequence ID" value="MFD2533806.1"/>
    <property type="molecule type" value="Genomic_DNA"/>
</dbReference>
<dbReference type="GO" id="GO:0004519">
    <property type="term" value="F:endonuclease activity"/>
    <property type="evidence" value="ECO:0007669"/>
    <property type="project" value="UniProtKB-KW"/>
</dbReference>
<dbReference type="PANTHER" id="PTHR12121:SF36">
    <property type="entry name" value="ENDONUCLEASE_EXONUCLEASE_PHOSPHATASE DOMAIN-CONTAINING PROTEIN"/>
    <property type="match status" value="1"/>
</dbReference>
<protein>
    <submittedName>
        <fullName evidence="3">Endonuclease/exonuclease/phosphatase family protein</fullName>
    </submittedName>
</protein>
<dbReference type="PANTHER" id="PTHR12121">
    <property type="entry name" value="CARBON CATABOLITE REPRESSOR PROTEIN 4"/>
    <property type="match status" value="1"/>
</dbReference>
<keyword evidence="4" id="KW-1185">Reference proteome</keyword>
<reference evidence="4" key="1">
    <citation type="journal article" date="2019" name="Int. J. Syst. Evol. Microbiol.">
        <title>The Global Catalogue of Microorganisms (GCM) 10K type strain sequencing project: providing services to taxonomists for standard genome sequencing and annotation.</title>
        <authorList>
            <consortium name="The Broad Institute Genomics Platform"/>
            <consortium name="The Broad Institute Genome Sequencing Center for Infectious Disease"/>
            <person name="Wu L."/>
            <person name="Ma J."/>
        </authorList>
    </citation>
    <scope>NUCLEOTIDE SEQUENCE [LARGE SCALE GENOMIC DNA]</scope>
    <source>
        <strain evidence="4">KCTC 42903</strain>
    </source>
</reference>
<accession>A0ABW5JPU9</accession>
<dbReference type="SUPFAM" id="SSF56219">
    <property type="entry name" value="DNase I-like"/>
    <property type="match status" value="1"/>
</dbReference>
<keyword evidence="1" id="KW-0732">Signal</keyword>
<dbReference type="InterPro" id="IPR005135">
    <property type="entry name" value="Endo/exonuclease/phosphatase"/>
</dbReference>
<keyword evidence="3" id="KW-0540">Nuclease</keyword>
<dbReference type="PROSITE" id="PS51257">
    <property type="entry name" value="PROKAR_LIPOPROTEIN"/>
    <property type="match status" value="1"/>
</dbReference>
<dbReference type="CDD" id="cd09083">
    <property type="entry name" value="EEP-1"/>
    <property type="match status" value="1"/>
</dbReference>
<dbReference type="Proteomes" id="UP001597441">
    <property type="component" value="Unassembled WGS sequence"/>
</dbReference>
<dbReference type="Gene3D" id="3.60.10.10">
    <property type="entry name" value="Endonuclease/exonuclease/phosphatase"/>
    <property type="match status" value="1"/>
</dbReference>
<sequence length="284" mass="32488">MFFKKLFLIFVISVSCSTLAQSYKVMTYNLRYDNPNDGENKWSLRKNFLSNQIAYNNPDVFGIQEGLHHQVQFLDSLFVDYAYIGNGRDDGKTKGEYSAVFFNKKKFSVLKDGTFWLSETPNKVSVGWDASMERICTYGWFEDKVTKQQFFVFNTHFDHIGKLARAKSAALILEKTKALNPDNLPVIVMGDFNLKPEKEPIKLLSKALNDSEKVSIAKPFGPTGTFNGFKFNKPVSDRIDYIFTSKQNIKVLKYAVLSDSKDCKYPSDHLPVIINLKFITSQNN</sequence>
<gene>
    <name evidence="3" type="ORF">ACFSQS_01720</name>
</gene>